<dbReference type="InterPro" id="IPR005126">
    <property type="entry name" value="NapC/NirT_cyt_c_N"/>
</dbReference>
<evidence type="ECO:0000256" key="8">
    <source>
        <dbReference type="ARBA" id="ARBA00022982"/>
    </source>
</evidence>
<evidence type="ECO:0000256" key="13">
    <source>
        <dbReference type="SAM" id="MobiDB-lite"/>
    </source>
</evidence>
<dbReference type="InterPro" id="IPR038266">
    <property type="entry name" value="NapC/NirT_cytc_sf"/>
</dbReference>
<feature type="transmembrane region" description="Helical" evidence="14">
    <location>
        <begin position="100"/>
        <end position="120"/>
    </location>
</feature>
<dbReference type="Proteomes" id="UP000641025">
    <property type="component" value="Unassembled WGS sequence"/>
</dbReference>
<feature type="transmembrane region" description="Helical" evidence="14">
    <location>
        <begin position="45"/>
        <end position="72"/>
    </location>
</feature>
<organism evidence="16 17">
    <name type="scientific">Geomonas propionica</name>
    <dbReference type="NCBI Taxonomy" id="2798582"/>
    <lineage>
        <taxon>Bacteria</taxon>
        <taxon>Pseudomonadati</taxon>
        <taxon>Thermodesulfobacteriota</taxon>
        <taxon>Desulfuromonadia</taxon>
        <taxon>Geobacterales</taxon>
        <taxon>Geobacteraceae</taxon>
        <taxon>Geomonas</taxon>
    </lineage>
</organism>
<feature type="domain" description="Cytochrome c" evidence="15">
    <location>
        <begin position="475"/>
        <end position="515"/>
    </location>
</feature>
<dbReference type="InterPro" id="IPR009056">
    <property type="entry name" value="Cyt_c-like_dom"/>
</dbReference>
<dbReference type="Gene3D" id="3.90.10.10">
    <property type="entry name" value="Cytochrome C3"/>
    <property type="match status" value="1"/>
</dbReference>
<feature type="transmembrane region" description="Helical" evidence="14">
    <location>
        <begin position="12"/>
        <end position="33"/>
    </location>
</feature>
<dbReference type="EMBL" id="JAEMHK010000006">
    <property type="protein sequence ID" value="MBJ6800351.1"/>
    <property type="molecule type" value="Genomic_DNA"/>
</dbReference>
<dbReference type="PROSITE" id="PS51007">
    <property type="entry name" value="CYTC"/>
    <property type="match status" value="1"/>
</dbReference>
<keyword evidence="5 12" id="KW-0349">Heme</keyword>
<evidence type="ECO:0000256" key="3">
    <source>
        <dbReference type="ARBA" id="ARBA00022448"/>
    </source>
</evidence>
<evidence type="ECO:0000313" key="16">
    <source>
        <dbReference type="EMBL" id="MBJ6800351.1"/>
    </source>
</evidence>
<evidence type="ECO:0000256" key="5">
    <source>
        <dbReference type="ARBA" id="ARBA00022617"/>
    </source>
</evidence>
<dbReference type="RefSeq" id="WP_199394863.1">
    <property type="nucleotide sequence ID" value="NZ_JAEMHK010000006.1"/>
</dbReference>
<evidence type="ECO:0000256" key="1">
    <source>
        <dbReference type="ARBA" id="ARBA00004236"/>
    </source>
</evidence>
<keyword evidence="4" id="KW-1003">Cell membrane</keyword>
<keyword evidence="17" id="KW-1185">Reference proteome</keyword>
<sequence>MALRKYAGYAWNLISLVGMILAVTATGLIIGFLSYEGITGVEKPYLGLMTYFLFPGMLIVGLILVPLGAYIIREKRRRHPDVDIPPFPRVDFNDAHKRHLFLFFVIASIGFVLIVSVASLKGYEFTESTTFCGELCHQVMEPEHVAWANSPHAKVKCVECHVGPGAAWYVKAKISGMRQLYAVATHTYPETIETPIDNLRPARDTCEHCHWPEKFYAGRQKVFYHYAPNEENTPREINMLINIGGTPKSEHHKGIHWHIGQEVSYIALDRQRMSIPYIAVKEKDGTVTEYMDTEKPLSKADIAKAQKRVMDCLDCHNRPAHVYRSPGVEMDEAFAARRIDQGLPYLKKTAVEVLTRPYKNKEEAKATIAKELSEYYNKNYPEVAKAKSKELAHAVTVVQDIYNRNFFPAMKISWNTYPNHIGHFYTPGCFRCHDGKHKTAAGKVISKDCNMCHTVLGQKQENIPAGSAPVKQFVHPVDIGDELFKANCSDCHSAGGQDVPGGEKHAKGGEKHAKK</sequence>
<feature type="region of interest" description="Disordered" evidence="13">
    <location>
        <begin position="494"/>
        <end position="515"/>
    </location>
</feature>
<keyword evidence="8" id="KW-0249">Electron transport</keyword>
<keyword evidence="6 14" id="KW-0812">Transmembrane</keyword>
<dbReference type="PANTHER" id="PTHR30333:SF1">
    <property type="entry name" value="CYTOCHROME C-TYPE PROTEIN NAPC"/>
    <property type="match status" value="1"/>
</dbReference>
<feature type="compositionally biased region" description="Basic and acidic residues" evidence="13">
    <location>
        <begin position="501"/>
        <end position="515"/>
    </location>
</feature>
<name>A0ABS0YQV1_9BACT</name>
<proteinExistence type="inferred from homology"/>
<evidence type="ECO:0000313" key="17">
    <source>
        <dbReference type="Proteomes" id="UP000641025"/>
    </source>
</evidence>
<keyword evidence="3" id="KW-0813">Transport</keyword>
<evidence type="ECO:0000259" key="15">
    <source>
        <dbReference type="PROSITE" id="PS51007"/>
    </source>
</evidence>
<comment type="caution">
    <text evidence="16">The sequence shown here is derived from an EMBL/GenBank/DDBJ whole genome shotgun (WGS) entry which is preliminary data.</text>
</comment>
<dbReference type="InterPro" id="IPR036280">
    <property type="entry name" value="Multihaem_cyt_sf"/>
</dbReference>
<dbReference type="Pfam" id="PF03264">
    <property type="entry name" value="Cytochrom_NNT"/>
    <property type="match status" value="1"/>
</dbReference>
<protein>
    <submittedName>
        <fullName evidence="16">NapC/NirT family cytochrome c</fullName>
    </submittedName>
</protein>
<keyword evidence="11 14" id="KW-0472">Membrane</keyword>
<dbReference type="SUPFAM" id="SSF48695">
    <property type="entry name" value="Multiheme cytochromes"/>
    <property type="match status" value="1"/>
</dbReference>
<dbReference type="Gene3D" id="1.10.3820.10">
    <property type="entry name" value="Di-heme elbow motif domain"/>
    <property type="match status" value="1"/>
</dbReference>
<comment type="similarity">
    <text evidence="2">Belongs to the NapC/NirT/NrfH family.</text>
</comment>
<evidence type="ECO:0000256" key="10">
    <source>
        <dbReference type="ARBA" id="ARBA00023004"/>
    </source>
</evidence>
<dbReference type="InterPro" id="IPR051174">
    <property type="entry name" value="Cytochrome_c-type_ET"/>
</dbReference>
<evidence type="ECO:0000256" key="12">
    <source>
        <dbReference type="PROSITE-ProRule" id="PRU00433"/>
    </source>
</evidence>
<evidence type="ECO:0000256" key="4">
    <source>
        <dbReference type="ARBA" id="ARBA00022475"/>
    </source>
</evidence>
<accession>A0ABS0YQV1</accession>
<evidence type="ECO:0000256" key="6">
    <source>
        <dbReference type="ARBA" id="ARBA00022692"/>
    </source>
</evidence>
<dbReference type="PANTHER" id="PTHR30333">
    <property type="entry name" value="CYTOCHROME C-TYPE PROTEIN"/>
    <property type="match status" value="1"/>
</dbReference>
<keyword evidence="7 12" id="KW-0479">Metal-binding</keyword>
<evidence type="ECO:0000256" key="2">
    <source>
        <dbReference type="ARBA" id="ARBA00007395"/>
    </source>
</evidence>
<evidence type="ECO:0000256" key="11">
    <source>
        <dbReference type="ARBA" id="ARBA00023136"/>
    </source>
</evidence>
<evidence type="ECO:0000256" key="7">
    <source>
        <dbReference type="ARBA" id="ARBA00022723"/>
    </source>
</evidence>
<evidence type="ECO:0000256" key="9">
    <source>
        <dbReference type="ARBA" id="ARBA00022989"/>
    </source>
</evidence>
<keyword evidence="10 12" id="KW-0408">Iron</keyword>
<gene>
    <name evidence="16" type="ORF">JFN90_09415</name>
</gene>
<evidence type="ECO:0000256" key="14">
    <source>
        <dbReference type="SAM" id="Phobius"/>
    </source>
</evidence>
<comment type="subcellular location">
    <subcellularLocation>
        <location evidence="1">Cell membrane</location>
    </subcellularLocation>
</comment>
<reference evidence="16 17" key="1">
    <citation type="submission" date="2020-12" db="EMBL/GenBank/DDBJ databases">
        <title>Geomonas sp. Red259, isolated from paddy soil.</title>
        <authorList>
            <person name="Xu Z."/>
            <person name="Zhang Z."/>
            <person name="Masuda Y."/>
            <person name="Itoh H."/>
            <person name="Senoo K."/>
        </authorList>
    </citation>
    <scope>NUCLEOTIDE SEQUENCE [LARGE SCALE GENOMIC DNA]</scope>
    <source>
        <strain evidence="16 17">Red259</strain>
    </source>
</reference>
<keyword evidence="9 14" id="KW-1133">Transmembrane helix</keyword>